<dbReference type="InterPro" id="IPR000673">
    <property type="entry name" value="Sig_transdc_resp-reg_Me-estase"/>
</dbReference>
<evidence type="ECO:0000256" key="6">
    <source>
        <dbReference type="PROSITE-ProRule" id="PRU00050"/>
    </source>
</evidence>
<feature type="domain" description="PAC" evidence="8">
    <location>
        <begin position="840"/>
        <end position="896"/>
    </location>
</feature>
<dbReference type="GO" id="GO:0000156">
    <property type="term" value="F:phosphorelay response regulator activity"/>
    <property type="evidence" value="ECO:0007669"/>
    <property type="project" value="InterPro"/>
</dbReference>
<dbReference type="SMART" id="SM00091">
    <property type="entry name" value="PAS"/>
    <property type="match status" value="3"/>
</dbReference>
<keyword evidence="6" id="KW-0378">Hydrolase</keyword>
<dbReference type="EC" id="2.1.1.80" evidence="2"/>
<dbReference type="InterPro" id="IPR000700">
    <property type="entry name" value="PAS-assoc_C"/>
</dbReference>
<evidence type="ECO:0000259" key="8">
    <source>
        <dbReference type="PROSITE" id="PS50113"/>
    </source>
</evidence>
<dbReference type="InterPro" id="IPR035965">
    <property type="entry name" value="PAS-like_dom_sf"/>
</dbReference>
<dbReference type="SUPFAM" id="SSF47757">
    <property type="entry name" value="Chemotaxis receptor methyltransferase CheR, N-terminal domain"/>
    <property type="match status" value="1"/>
</dbReference>
<dbReference type="InterPro" id="IPR050903">
    <property type="entry name" value="Bact_Chemotaxis_MeTrfase"/>
</dbReference>
<evidence type="ECO:0000256" key="3">
    <source>
        <dbReference type="ARBA" id="ARBA00022603"/>
    </source>
</evidence>
<dbReference type="InterPro" id="IPR013656">
    <property type="entry name" value="PAS_4"/>
</dbReference>
<dbReference type="GO" id="GO:0006935">
    <property type="term" value="P:chemotaxis"/>
    <property type="evidence" value="ECO:0007669"/>
    <property type="project" value="UniProtKB-UniRule"/>
</dbReference>
<dbReference type="InterPro" id="IPR000014">
    <property type="entry name" value="PAS"/>
</dbReference>
<dbReference type="Pfam" id="PF08448">
    <property type="entry name" value="PAS_4"/>
    <property type="match status" value="2"/>
</dbReference>
<dbReference type="PRINTS" id="PR00996">
    <property type="entry name" value="CHERMTFRASE"/>
</dbReference>
<keyword evidence="6" id="KW-0145">Chemotaxis</keyword>
<dbReference type="GO" id="GO:0016301">
    <property type="term" value="F:kinase activity"/>
    <property type="evidence" value="ECO:0007669"/>
    <property type="project" value="UniProtKB-KW"/>
</dbReference>
<feature type="active site" evidence="6">
    <location>
        <position position="133"/>
    </location>
</feature>
<proteinExistence type="predicted"/>
<dbReference type="SUPFAM" id="SSF52738">
    <property type="entry name" value="Methylesterase CheB, C-terminal domain"/>
    <property type="match status" value="1"/>
</dbReference>
<evidence type="ECO:0000259" key="9">
    <source>
        <dbReference type="PROSITE" id="PS50122"/>
    </source>
</evidence>
<name>A0A6J4R6M7_9ACTN</name>
<dbReference type="Pfam" id="PF03705">
    <property type="entry name" value="CheR_N"/>
    <property type="match status" value="1"/>
</dbReference>
<evidence type="ECO:0000256" key="1">
    <source>
        <dbReference type="ARBA" id="ARBA00001541"/>
    </source>
</evidence>
<feature type="coiled-coil region" evidence="7">
    <location>
        <begin position="656"/>
        <end position="757"/>
    </location>
</feature>
<evidence type="ECO:0000256" key="2">
    <source>
        <dbReference type="ARBA" id="ARBA00012534"/>
    </source>
</evidence>
<reference evidence="11" key="1">
    <citation type="submission" date="2020-02" db="EMBL/GenBank/DDBJ databases">
        <authorList>
            <person name="Meier V. D."/>
        </authorList>
    </citation>
    <scope>NUCLEOTIDE SEQUENCE</scope>
    <source>
        <strain evidence="11">AVDCRST_MAG25</strain>
    </source>
</reference>
<dbReference type="InterPro" id="IPR000780">
    <property type="entry name" value="CheR_MeTrfase"/>
</dbReference>
<dbReference type="SUPFAM" id="SSF55785">
    <property type="entry name" value="PYP-like sensor domain (PAS domain)"/>
    <property type="match status" value="3"/>
</dbReference>
<dbReference type="SUPFAM" id="SSF53335">
    <property type="entry name" value="S-adenosyl-L-methionine-dependent methyltransferases"/>
    <property type="match status" value="1"/>
</dbReference>
<evidence type="ECO:0000256" key="4">
    <source>
        <dbReference type="ARBA" id="ARBA00022679"/>
    </source>
</evidence>
<dbReference type="InterPro" id="IPR022642">
    <property type="entry name" value="CheR_C"/>
</dbReference>
<dbReference type="PROSITE" id="PS50113">
    <property type="entry name" value="PAC"/>
    <property type="match status" value="1"/>
</dbReference>
<dbReference type="Pfam" id="PF01339">
    <property type="entry name" value="CheB_methylest"/>
    <property type="match status" value="1"/>
</dbReference>
<evidence type="ECO:0000313" key="11">
    <source>
        <dbReference type="EMBL" id="CAA9457169.1"/>
    </source>
</evidence>
<keyword evidence="5" id="KW-0949">S-adenosyl-L-methionine</keyword>
<feature type="domain" description="CheB-type methylesterase" evidence="9">
    <location>
        <begin position="3"/>
        <end position="162"/>
    </location>
</feature>
<dbReference type="GO" id="GO:0005737">
    <property type="term" value="C:cytoplasm"/>
    <property type="evidence" value="ECO:0007669"/>
    <property type="project" value="InterPro"/>
</dbReference>
<dbReference type="GO" id="GO:0008984">
    <property type="term" value="F:protein-glutamate methylesterase activity"/>
    <property type="evidence" value="ECO:0007669"/>
    <property type="project" value="InterPro"/>
</dbReference>
<dbReference type="InterPro" id="IPR022641">
    <property type="entry name" value="CheR_N"/>
</dbReference>
<feature type="active site" evidence="6">
    <location>
        <position position="15"/>
    </location>
</feature>
<evidence type="ECO:0000256" key="7">
    <source>
        <dbReference type="SAM" id="Coils"/>
    </source>
</evidence>
<protein>
    <recommendedName>
        <fullName evidence="2">protein-glutamate O-methyltransferase</fullName>
        <ecNumber evidence="2">2.1.1.80</ecNumber>
    </recommendedName>
</protein>
<gene>
    <name evidence="11" type="ORF">AVDCRST_MAG25-273</name>
</gene>
<evidence type="ECO:0000259" key="10">
    <source>
        <dbReference type="PROSITE" id="PS50123"/>
    </source>
</evidence>
<dbReference type="Gene3D" id="1.10.155.10">
    <property type="entry name" value="Chemotaxis receptor methyltransferase CheR, N-terminal domain"/>
    <property type="match status" value="1"/>
</dbReference>
<dbReference type="Pfam" id="PF01739">
    <property type="entry name" value="CheR"/>
    <property type="match status" value="1"/>
</dbReference>
<dbReference type="PANTHER" id="PTHR24422">
    <property type="entry name" value="CHEMOTAXIS PROTEIN METHYLTRANSFERASE"/>
    <property type="match status" value="1"/>
</dbReference>
<keyword evidence="7" id="KW-0175">Coiled coil</keyword>
<dbReference type="InterPro" id="IPR035909">
    <property type="entry name" value="CheB_C"/>
</dbReference>
<dbReference type="GO" id="GO:0032259">
    <property type="term" value="P:methylation"/>
    <property type="evidence" value="ECO:0007669"/>
    <property type="project" value="UniProtKB-KW"/>
</dbReference>
<sequence length="1024" mass="112933">MAEAPCTQLVVVGSSAGGIGALSRLVSMLPEDFPAPIVIAQHLDPERESHLQGILARRSVLPVRTVSDNEPLESGVVFVVPANKHVDITDSHIGMMNELRGRPKPSVDLLLGSAAEVFGERLIAVVLTGTGNDGTDGARLVSERGGTVLIQNPDTAEFGGMPASLAPSTVDIIADLDEIVRILVDLLAGLGGPMEEPPEGEEGEFERLLEGLRKVYGVDFGSYKETTITRRLKRRMAATDQATVGEYRAYLAENPEEYRNLLSSFLIKVTEFFRDPEHFAYLQAEVLPRLVREAREAGRGLRVWSAGCATGEEAYSLAIALAEVLGGDLGTFKARIFATDVDEGAIEFARRGIYSASSVRGLSSKQLDRYFDEVDGQYQIKKKIRSMIVFGEHDLSRRSPFPNVDLCVSRNVLIYFAPELQRRALHLFAYSLRNGGCLVLGKAETVSPLSEYFETESRQYKVYRREGERFLMPPVTTPLPSPRPGRGTVPGTEVTAIEKIEAEASPRARGEDGLSHIPVGVVVVDRKYDIRAINTAARRLLSIHGAAAGEDFLHAMRDAPYAEVRAALDAAFRDGSASTGEFVLEDAVTGEPRHLRLDCYPRHEVGQAGQAGTVMIVVNDVSREALERLALEERINAMVAEVEALKGGAKAETMRLGAQNERLVEANRRFEEANRELGELNEELQTAYEESLMDSEAAQASTEEVETLNEELQATNEELETLNEELQATIEELNTTNEDLQARSAELQEMARDREEDRRASESARSRLQVILDRIPFGIVVYEGPELFLRLANPAFLRLFDRREADVMGKTFAKALPDLARQGREEHVRRVYEEGEHFSSRVEGLFYDRNGDGRNEELILDVTAVPLRDGSGDVEGVVMQIVDVTDQVLSRRHAEEISGKAREQGSRLEAILRGIVDAVLAVDAEGKVLFTNEAFRWRFEDGEVWEVGASARLGKFVPLDKGGEPMPFDEMPQVRASRGEPFEVLFAIREEEGGLTFFEARGHPFPGEDEAGGGVVVIREVTGD</sequence>
<dbReference type="NCBIfam" id="TIGR00229">
    <property type="entry name" value="sensory_box"/>
    <property type="match status" value="1"/>
</dbReference>
<keyword evidence="4 11" id="KW-0808">Transferase</keyword>
<evidence type="ECO:0000256" key="5">
    <source>
        <dbReference type="ARBA" id="ARBA00022691"/>
    </source>
</evidence>
<dbReference type="PROSITE" id="PS50123">
    <property type="entry name" value="CHER"/>
    <property type="match status" value="1"/>
</dbReference>
<dbReference type="Gene3D" id="3.40.50.180">
    <property type="entry name" value="Methylesterase CheB, C-terminal domain"/>
    <property type="match status" value="1"/>
</dbReference>
<dbReference type="EMBL" id="CADCVI010000019">
    <property type="protein sequence ID" value="CAA9457169.1"/>
    <property type="molecule type" value="Genomic_DNA"/>
</dbReference>
<dbReference type="GO" id="GO:0008983">
    <property type="term" value="F:protein-glutamate O-methyltransferase activity"/>
    <property type="evidence" value="ECO:0007669"/>
    <property type="project" value="UniProtKB-EC"/>
</dbReference>
<dbReference type="InterPro" id="IPR036804">
    <property type="entry name" value="CheR_N_sf"/>
</dbReference>
<dbReference type="Gene3D" id="3.30.450.20">
    <property type="entry name" value="PAS domain"/>
    <property type="match status" value="3"/>
</dbReference>
<dbReference type="AlphaFoldDB" id="A0A6J4R6M7"/>
<keyword evidence="3 11" id="KW-0489">Methyltransferase</keyword>
<dbReference type="PROSITE" id="PS50122">
    <property type="entry name" value="CHEB"/>
    <property type="match status" value="1"/>
</dbReference>
<feature type="active site" evidence="6">
    <location>
        <position position="42"/>
    </location>
</feature>
<dbReference type="Gene3D" id="3.40.50.150">
    <property type="entry name" value="Vaccinia Virus protein VP39"/>
    <property type="match status" value="1"/>
</dbReference>
<dbReference type="InterPro" id="IPR029063">
    <property type="entry name" value="SAM-dependent_MTases_sf"/>
</dbReference>
<feature type="domain" description="CheR-type methyltransferase" evidence="10">
    <location>
        <begin position="193"/>
        <end position="468"/>
    </location>
</feature>
<keyword evidence="11" id="KW-0418">Kinase</keyword>
<dbReference type="CDD" id="cd16433">
    <property type="entry name" value="CheB"/>
    <property type="match status" value="1"/>
</dbReference>
<comment type="catalytic activity">
    <reaction evidence="1">
        <text>L-glutamyl-[protein] + S-adenosyl-L-methionine = [protein]-L-glutamate 5-O-methyl ester + S-adenosyl-L-homocysteine</text>
        <dbReference type="Rhea" id="RHEA:24452"/>
        <dbReference type="Rhea" id="RHEA-COMP:10208"/>
        <dbReference type="Rhea" id="RHEA-COMP:10311"/>
        <dbReference type="ChEBI" id="CHEBI:29973"/>
        <dbReference type="ChEBI" id="CHEBI:57856"/>
        <dbReference type="ChEBI" id="CHEBI:59789"/>
        <dbReference type="ChEBI" id="CHEBI:82795"/>
        <dbReference type="EC" id="2.1.1.80"/>
    </reaction>
</comment>
<dbReference type="SMART" id="SM00138">
    <property type="entry name" value="MeTrc"/>
    <property type="match status" value="1"/>
</dbReference>
<dbReference type="CDD" id="cd00130">
    <property type="entry name" value="PAS"/>
    <property type="match status" value="2"/>
</dbReference>
<organism evidence="11">
    <name type="scientific">uncultured Rubrobacteraceae bacterium</name>
    <dbReference type="NCBI Taxonomy" id="349277"/>
    <lineage>
        <taxon>Bacteria</taxon>
        <taxon>Bacillati</taxon>
        <taxon>Actinomycetota</taxon>
        <taxon>Rubrobacteria</taxon>
        <taxon>Rubrobacterales</taxon>
        <taxon>Rubrobacteraceae</taxon>
        <taxon>environmental samples</taxon>
    </lineage>
</organism>
<accession>A0A6J4R6M7</accession>
<dbReference type="PANTHER" id="PTHR24422:SF10">
    <property type="entry name" value="CHEMOTAXIS PROTEIN METHYLTRANSFERASE 2"/>
    <property type="match status" value="1"/>
</dbReference>